<protein>
    <submittedName>
        <fullName evidence="1">Uncharacterized protein</fullName>
    </submittedName>
</protein>
<dbReference type="EMBL" id="BJUN01000003">
    <property type="protein sequence ID" value="GEK57809.1"/>
    <property type="molecule type" value="Genomic_DNA"/>
</dbReference>
<sequence>MKAYRRKFFYLPLHQEKMEPMSMDRVRQAGFDIVITRDDLPYMISFCREWRSYFEEKAKSVQSVYRPYVEDAAAFFDDQVEQMTLCTSPHHGTDKYILPLTEMVSSLMLAYDAFDRVMDEYHHMPAHFETALKYYRQFKMKVDTNKAQFILNHLPDLRLSVE</sequence>
<proteinExistence type="predicted"/>
<keyword evidence="2" id="KW-1185">Reference proteome</keyword>
<name>A0A510Y3B0_MARHA</name>
<dbReference type="Proteomes" id="UP000321051">
    <property type="component" value="Unassembled WGS sequence"/>
</dbReference>
<evidence type="ECO:0000313" key="2">
    <source>
        <dbReference type="Proteomes" id="UP000321051"/>
    </source>
</evidence>
<comment type="caution">
    <text evidence="1">The sequence shown here is derived from an EMBL/GenBank/DDBJ whole genome shotgun (WGS) entry which is preliminary data.</text>
</comment>
<organism evidence="1 2">
    <name type="scientific">Marinococcus halophilus</name>
    <dbReference type="NCBI Taxonomy" id="1371"/>
    <lineage>
        <taxon>Bacteria</taxon>
        <taxon>Bacillati</taxon>
        <taxon>Bacillota</taxon>
        <taxon>Bacilli</taxon>
        <taxon>Bacillales</taxon>
        <taxon>Bacillaceae</taxon>
        <taxon>Marinococcus</taxon>
    </lineage>
</organism>
<dbReference type="OrthoDB" id="2963924at2"/>
<evidence type="ECO:0000313" key="1">
    <source>
        <dbReference type="EMBL" id="GEK57809.1"/>
    </source>
</evidence>
<accession>A0A510Y3B0</accession>
<dbReference type="AlphaFoldDB" id="A0A510Y3B0"/>
<reference evidence="1 2" key="1">
    <citation type="submission" date="2019-07" db="EMBL/GenBank/DDBJ databases">
        <title>Whole genome shotgun sequence of Marinococcus halophilus NBRC 102359.</title>
        <authorList>
            <person name="Hosoyama A."/>
            <person name="Uohara A."/>
            <person name="Ohji S."/>
            <person name="Ichikawa N."/>
        </authorList>
    </citation>
    <scope>NUCLEOTIDE SEQUENCE [LARGE SCALE GENOMIC DNA]</scope>
    <source>
        <strain evidence="1 2">NBRC 102359</strain>
    </source>
</reference>
<gene>
    <name evidence="1" type="ORF">MHA01_07140</name>
</gene>
<dbReference type="RefSeq" id="WP_022792179.1">
    <property type="nucleotide sequence ID" value="NZ_BJUN01000003.1"/>
</dbReference>
<dbReference type="STRING" id="1371.GCA_900166605_02813"/>